<reference evidence="3 4" key="1">
    <citation type="submission" date="2019-12" db="EMBL/GenBank/DDBJ databases">
        <title>Genomic-based taxomic classification of the family Erythrobacteraceae.</title>
        <authorList>
            <person name="Xu L."/>
        </authorList>
    </citation>
    <scope>NUCLEOTIDE SEQUENCE [LARGE SCALE GENOMIC DNA]</scope>
    <source>
        <strain evidence="3 4">DSM 18604</strain>
    </source>
</reference>
<dbReference type="GO" id="GO:0016740">
    <property type="term" value="F:transferase activity"/>
    <property type="evidence" value="ECO:0007669"/>
    <property type="project" value="UniProtKB-KW"/>
</dbReference>
<sequence>MGSTKPDISVIILTHNEQAHIARAIASVQAIAEAIFIVDSGSDDNTLAIARSMGVHVVSHPFTTQARQLNWALDTLPIRSHWILRLDADEIIEDDLAQAIIETLPALGEDITGVEFARKHIFMGRWIRHGGRYPLWMLRLFRKGYGRSEDRWMDEHIALTKGQTMRLQGGFADINLGDLSHFTTKHNGYATREAISILINRYALVANAIPTDEPLAIAGSAVTRRWCKRHIYDRLPFGCGPMAYFLYRFIVRAGFLDGVEGVIYHGLQGFWYRFLVDAKVLYWDRALRKLPDREARLARLEELTGYRLQEI</sequence>
<name>A0A845ABK2_9SPHN</name>
<evidence type="ECO:0000313" key="4">
    <source>
        <dbReference type="Proteomes" id="UP000460561"/>
    </source>
</evidence>
<gene>
    <name evidence="3" type="ORF">GRI39_11310</name>
</gene>
<dbReference type="PANTHER" id="PTHR43630:SF2">
    <property type="entry name" value="GLYCOSYLTRANSFERASE"/>
    <property type="match status" value="1"/>
</dbReference>
<comment type="similarity">
    <text evidence="1">Belongs to the glycosyltransferase 2 family. WaaE/KdtX subfamily.</text>
</comment>
<accession>A0A845ABK2</accession>
<dbReference type="AlphaFoldDB" id="A0A845ABK2"/>
<keyword evidence="3" id="KW-0808">Transferase</keyword>
<proteinExistence type="inferred from homology"/>
<comment type="caution">
    <text evidence="3">The sequence shown here is derived from an EMBL/GenBank/DDBJ whole genome shotgun (WGS) entry which is preliminary data.</text>
</comment>
<dbReference type="EMBL" id="WTYQ01000004">
    <property type="protein sequence ID" value="MXP26623.1"/>
    <property type="molecule type" value="Genomic_DNA"/>
</dbReference>
<dbReference type="InterPro" id="IPR001173">
    <property type="entry name" value="Glyco_trans_2-like"/>
</dbReference>
<dbReference type="PANTHER" id="PTHR43630">
    <property type="entry name" value="POLY-BETA-1,6-N-ACETYL-D-GLUCOSAMINE SYNTHASE"/>
    <property type="match status" value="1"/>
</dbReference>
<dbReference type="OrthoDB" id="9815923at2"/>
<dbReference type="Proteomes" id="UP000460561">
    <property type="component" value="Unassembled WGS sequence"/>
</dbReference>
<dbReference type="InterPro" id="IPR029044">
    <property type="entry name" value="Nucleotide-diphossugar_trans"/>
</dbReference>
<protein>
    <submittedName>
        <fullName evidence="3">Glycosyltransferase</fullName>
    </submittedName>
</protein>
<keyword evidence="4" id="KW-1185">Reference proteome</keyword>
<evidence type="ECO:0000313" key="3">
    <source>
        <dbReference type="EMBL" id="MXP26623.1"/>
    </source>
</evidence>
<evidence type="ECO:0000259" key="2">
    <source>
        <dbReference type="Pfam" id="PF00535"/>
    </source>
</evidence>
<dbReference type="SUPFAM" id="SSF53448">
    <property type="entry name" value="Nucleotide-diphospho-sugar transferases"/>
    <property type="match status" value="1"/>
</dbReference>
<evidence type="ECO:0000256" key="1">
    <source>
        <dbReference type="ARBA" id="ARBA00038494"/>
    </source>
</evidence>
<dbReference type="Gene3D" id="3.90.550.10">
    <property type="entry name" value="Spore Coat Polysaccharide Biosynthesis Protein SpsA, Chain A"/>
    <property type="match status" value="1"/>
</dbReference>
<dbReference type="Pfam" id="PF00535">
    <property type="entry name" value="Glycos_transf_2"/>
    <property type="match status" value="1"/>
</dbReference>
<feature type="domain" description="Glycosyltransferase 2-like" evidence="2">
    <location>
        <begin position="9"/>
        <end position="143"/>
    </location>
</feature>
<dbReference type="CDD" id="cd02511">
    <property type="entry name" value="Beta4Glucosyltransferase"/>
    <property type="match status" value="1"/>
</dbReference>
<organism evidence="3 4">
    <name type="scientific">Altericroceibacterium indicum</name>
    <dbReference type="NCBI Taxonomy" id="374177"/>
    <lineage>
        <taxon>Bacteria</taxon>
        <taxon>Pseudomonadati</taxon>
        <taxon>Pseudomonadota</taxon>
        <taxon>Alphaproteobacteria</taxon>
        <taxon>Sphingomonadales</taxon>
        <taxon>Erythrobacteraceae</taxon>
        <taxon>Altericroceibacterium</taxon>
    </lineage>
</organism>